<evidence type="ECO:0000313" key="1">
    <source>
        <dbReference type="EMBL" id="EEQ31493.1"/>
    </source>
</evidence>
<dbReference type="VEuPathDB" id="FungiDB:MCYG_04312"/>
<protein>
    <submittedName>
        <fullName evidence="1">Uncharacterized protein</fullName>
    </submittedName>
</protein>
<evidence type="ECO:0000313" key="2">
    <source>
        <dbReference type="Proteomes" id="UP000002035"/>
    </source>
</evidence>
<dbReference type="EMBL" id="DS995704">
    <property type="protein sequence ID" value="EEQ31493.1"/>
    <property type="molecule type" value="Genomic_DNA"/>
</dbReference>
<organism evidence="1 2">
    <name type="scientific">Arthroderma otae (strain ATCC MYA-4605 / CBS 113480)</name>
    <name type="common">Microsporum canis</name>
    <dbReference type="NCBI Taxonomy" id="554155"/>
    <lineage>
        <taxon>Eukaryota</taxon>
        <taxon>Fungi</taxon>
        <taxon>Dikarya</taxon>
        <taxon>Ascomycota</taxon>
        <taxon>Pezizomycotina</taxon>
        <taxon>Eurotiomycetes</taxon>
        <taxon>Eurotiomycetidae</taxon>
        <taxon>Onygenales</taxon>
        <taxon>Arthrodermataceae</taxon>
        <taxon>Microsporum</taxon>
    </lineage>
</organism>
<dbReference type="AlphaFoldDB" id="C5FPH7"/>
<dbReference type="GeneID" id="9225982"/>
<dbReference type="Proteomes" id="UP000002035">
    <property type="component" value="Unassembled WGS sequence"/>
</dbReference>
<reference evidence="2" key="1">
    <citation type="journal article" date="2012" name="MBio">
        <title>Comparative genome analysis of Trichophyton rubrum and related dermatophytes reveals candidate genes involved in infection.</title>
        <authorList>
            <person name="Martinez D.A."/>
            <person name="Oliver B.G."/>
            <person name="Graeser Y."/>
            <person name="Goldberg J.M."/>
            <person name="Li W."/>
            <person name="Martinez-Rossi N.M."/>
            <person name="Monod M."/>
            <person name="Shelest E."/>
            <person name="Barton R.C."/>
            <person name="Birch E."/>
            <person name="Brakhage A.A."/>
            <person name="Chen Z."/>
            <person name="Gurr S.J."/>
            <person name="Heiman D."/>
            <person name="Heitman J."/>
            <person name="Kosti I."/>
            <person name="Rossi A."/>
            <person name="Saif S."/>
            <person name="Samalova M."/>
            <person name="Saunders C.W."/>
            <person name="Shea T."/>
            <person name="Summerbell R.C."/>
            <person name="Xu J."/>
            <person name="Young S."/>
            <person name="Zeng Q."/>
            <person name="Birren B.W."/>
            <person name="Cuomo C.A."/>
            <person name="White T.C."/>
        </authorList>
    </citation>
    <scope>NUCLEOTIDE SEQUENCE [LARGE SCALE GENOMIC DNA]</scope>
    <source>
        <strain evidence="2">ATCC MYA-4605 / CBS 113480</strain>
    </source>
</reference>
<proteinExistence type="predicted"/>
<sequence length="242" mass="27307">MLVLFRYCQATENNSSAKYTLSGMVEEPQETRVLRSLHGNMVPPGIRMPSSIYRGMNPKCTDLLRVWLTTCMRATLCRSKKGFASMWCFFFYTFETLDTLGPKGWQEKLADSKSRLWLQKKQHSSLFERAPEGAMVREYIKATYRSNKEKERNPGVAQGIAGAARGRGTYHLPGSCIMATAHRIVSAARESEGLQEYPRNITSSSRNGNLPPKTWRRRQATALMTPADGQARALHPLLLFPA</sequence>
<dbReference type="RefSeq" id="XP_002846575.1">
    <property type="nucleotide sequence ID" value="XM_002846529.1"/>
</dbReference>
<gene>
    <name evidence="1" type="ORF">MCYG_04312</name>
</gene>
<keyword evidence="2" id="KW-1185">Reference proteome</keyword>
<accession>C5FPH7</accession>
<dbReference type="HOGENOM" id="CLU_1146960_0_0_1"/>
<name>C5FPH7_ARTOC</name>